<organism evidence="12 13">
    <name type="scientific">Galemys pyrenaicus</name>
    <name type="common">Iberian desman</name>
    <name type="synonym">Pyrenean desman</name>
    <dbReference type="NCBI Taxonomy" id="202257"/>
    <lineage>
        <taxon>Eukaryota</taxon>
        <taxon>Metazoa</taxon>
        <taxon>Chordata</taxon>
        <taxon>Craniata</taxon>
        <taxon>Vertebrata</taxon>
        <taxon>Euteleostomi</taxon>
        <taxon>Mammalia</taxon>
        <taxon>Eutheria</taxon>
        <taxon>Laurasiatheria</taxon>
        <taxon>Eulipotyphla</taxon>
        <taxon>Talpidae</taxon>
        <taxon>Galemys</taxon>
    </lineage>
</organism>
<dbReference type="InterPro" id="IPR003599">
    <property type="entry name" value="Ig_sub"/>
</dbReference>
<dbReference type="GO" id="GO:0009897">
    <property type="term" value="C:external side of plasma membrane"/>
    <property type="evidence" value="ECO:0007669"/>
    <property type="project" value="TreeGrafter"/>
</dbReference>
<dbReference type="FunFam" id="2.60.40.10:FF:000088">
    <property type="entry name" value="Butyrophilin subfamily 1 member A1"/>
    <property type="match status" value="1"/>
</dbReference>
<dbReference type="CDD" id="cd13733">
    <property type="entry name" value="SPRY_PRY_C-I_1"/>
    <property type="match status" value="1"/>
</dbReference>
<proteinExistence type="inferred from homology"/>
<accession>A0A8J6AJ52</accession>
<dbReference type="InterPro" id="IPR013106">
    <property type="entry name" value="Ig_V-set"/>
</dbReference>
<dbReference type="AlphaFoldDB" id="A0A8J6AJ52"/>
<evidence type="ECO:0000256" key="7">
    <source>
        <dbReference type="ARBA" id="ARBA00023319"/>
    </source>
</evidence>
<keyword evidence="13" id="KW-1185">Reference proteome</keyword>
<keyword evidence="6 9" id="KW-0472">Membrane</keyword>
<dbReference type="InterPro" id="IPR007110">
    <property type="entry name" value="Ig-like_dom"/>
</dbReference>
<dbReference type="OrthoDB" id="6105938at2759"/>
<dbReference type="FunFam" id="2.60.40.10:FF:000208">
    <property type="entry name" value="Butyrophilin subfamily 1 member A1"/>
    <property type="match status" value="1"/>
</dbReference>
<feature type="region of interest" description="Disordered" evidence="8">
    <location>
        <begin position="1"/>
        <end position="21"/>
    </location>
</feature>
<protein>
    <submittedName>
        <fullName evidence="12">Butyrophilin-like protein 8</fullName>
    </submittedName>
</protein>
<dbReference type="Pfam" id="PF07686">
    <property type="entry name" value="V-set"/>
    <property type="match status" value="1"/>
</dbReference>
<dbReference type="PANTHER" id="PTHR24100:SF108">
    <property type="entry name" value="BUTYROPHILIN-LIKE PROTEIN 8"/>
    <property type="match status" value="1"/>
</dbReference>
<dbReference type="PANTHER" id="PTHR24100">
    <property type="entry name" value="BUTYROPHILIN"/>
    <property type="match status" value="1"/>
</dbReference>
<feature type="transmembrane region" description="Helical" evidence="9">
    <location>
        <begin position="314"/>
        <end position="340"/>
    </location>
</feature>
<dbReference type="EMBL" id="JAGFMF010011585">
    <property type="protein sequence ID" value="KAG8519947.1"/>
    <property type="molecule type" value="Genomic_DNA"/>
</dbReference>
<evidence type="ECO:0000313" key="12">
    <source>
        <dbReference type="EMBL" id="KAG8519947.1"/>
    </source>
</evidence>
<evidence type="ECO:0000256" key="1">
    <source>
        <dbReference type="ARBA" id="ARBA00004479"/>
    </source>
</evidence>
<dbReference type="Pfam" id="PF13765">
    <property type="entry name" value="PRY"/>
    <property type="match status" value="1"/>
</dbReference>
<dbReference type="InterPro" id="IPR003879">
    <property type="entry name" value="Butyrophylin_SPRY"/>
</dbReference>
<dbReference type="SUPFAM" id="SSF49899">
    <property type="entry name" value="Concanavalin A-like lectins/glucanases"/>
    <property type="match status" value="1"/>
</dbReference>
<dbReference type="Proteomes" id="UP000700334">
    <property type="component" value="Unassembled WGS sequence"/>
</dbReference>
<dbReference type="Gene3D" id="2.60.120.920">
    <property type="match status" value="1"/>
</dbReference>
<dbReference type="InterPro" id="IPR013783">
    <property type="entry name" value="Ig-like_fold"/>
</dbReference>
<keyword evidence="7" id="KW-0393">Immunoglobulin domain</keyword>
<dbReference type="InterPro" id="IPR013320">
    <property type="entry name" value="ConA-like_dom_sf"/>
</dbReference>
<feature type="domain" description="Ig-like" evidence="11">
    <location>
        <begin position="215"/>
        <end position="305"/>
    </location>
</feature>
<dbReference type="GO" id="GO:0050852">
    <property type="term" value="P:T cell receptor signaling pathway"/>
    <property type="evidence" value="ECO:0007669"/>
    <property type="project" value="TreeGrafter"/>
</dbReference>
<dbReference type="FunFam" id="2.60.120.920:FF:000073">
    <property type="entry name" value="Butyrophilin like 3"/>
    <property type="match status" value="1"/>
</dbReference>
<gene>
    <name evidence="12" type="ORF">J0S82_016754</name>
</gene>
<feature type="compositionally biased region" description="Polar residues" evidence="8">
    <location>
        <begin position="543"/>
        <end position="568"/>
    </location>
</feature>
<dbReference type="PROSITE" id="PS50188">
    <property type="entry name" value="B302_SPRY"/>
    <property type="match status" value="1"/>
</dbReference>
<dbReference type="InterPro" id="IPR043136">
    <property type="entry name" value="B30.2/SPRY_sf"/>
</dbReference>
<dbReference type="GO" id="GO:0001817">
    <property type="term" value="P:regulation of cytokine production"/>
    <property type="evidence" value="ECO:0007669"/>
    <property type="project" value="TreeGrafter"/>
</dbReference>
<keyword evidence="5 9" id="KW-1133">Transmembrane helix</keyword>
<evidence type="ECO:0000259" key="10">
    <source>
        <dbReference type="PROSITE" id="PS50188"/>
    </source>
</evidence>
<dbReference type="PROSITE" id="PS50835">
    <property type="entry name" value="IG_LIKE"/>
    <property type="match status" value="1"/>
</dbReference>
<feature type="region of interest" description="Disordered" evidence="8">
    <location>
        <begin position="534"/>
        <end position="568"/>
    </location>
</feature>
<dbReference type="InterPro" id="IPR053896">
    <property type="entry name" value="BTN3A2-like_Ig-C"/>
</dbReference>
<dbReference type="Gene3D" id="2.60.40.10">
    <property type="entry name" value="Immunoglobulins"/>
    <property type="match status" value="2"/>
</dbReference>
<keyword evidence="3 9" id="KW-0812">Transmembrane</keyword>
<evidence type="ECO:0000313" key="13">
    <source>
        <dbReference type="Proteomes" id="UP000700334"/>
    </source>
</evidence>
<dbReference type="Pfam" id="PF00622">
    <property type="entry name" value="SPRY"/>
    <property type="match status" value="1"/>
</dbReference>
<dbReference type="SMART" id="SM00409">
    <property type="entry name" value="IG"/>
    <property type="match status" value="2"/>
</dbReference>
<sequence>YLLESEGAGAPKQGGEQRRGARALGWVSLPERVGVESPAEKPLRAAPVVPSAVYRAPSPPAPGTCFDSARARNEMKLRDTSMAFVLALVLSLITLGSGQWQVIGPDKTVQVSVGEDAVFSCFLYPETSAESMEVRFFKDHVSAVVHLYRDGNDEPYMQLPEYQGRTELVKNFLEDGHVTLRLKKVTLSDVGLYGCWFSSHTYDQEAIWEMQVSAPGSALLISFMGYVGENIQLQCKSSGWFPQPTVKWKSSKGHDLPSDLKVNTDVHGLFDVETTFMVKENSGIISCSIQQTEERQGVESRVQVAETFFQPSPWRLLCILLGILCFVLCVGVTSLGIFLFKSQDWRRKYKQAEWREARKHAVEVTLDPDTAHAQLRISDLKAVSYMTFRQHVPYSEKRFWRECVVAFQGFKQGKHYWEVDVGHNKQWGLGVCRDDVDRKMYFEMLSSTNGYWVLRLGNKHQYFTFNPDRIDLSLRIPPTRLGIFLDYEGGTISFYNINDQSIICTLKHQFEGLLRPFILREEYGATPIAICAVPQRSEEEAPSQKSPRIPNTDNSEQVTTPFLSGSNA</sequence>
<evidence type="ECO:0000259" key="11">
    <source>
        <dbReference type="PROSITE" id="PS50835"/>
    </source>
</evidence>
<dbReference type="InterPro" id="IPR050504">
    <property type="entry name" value="IgSF_BTN/MOG"/>
</dbReference>
<reference evidence="12" key="1">
    <citation type="journal article" date="2021" name="Evol. Appl.">
        <title>The genome of the Pyrenean desman and the effects of bottlenecks and inbreeding on the genomic landscape of an endangered species.</title>
        <authorList>
            <person name="Escoda L."/>
            <person name="Castresana J."/>
        </authorList>
    </citation>
    <scope>NUCLEOTIDE SEQUENCE</scope>
    <source>
        <strain evidence="12">IBE-C5619</strain>
    </source>
</reference>
<evidence type="ECO:0000256" key="3">
    <source>
        <dbReference type="ARBA" id="ARBA00022692"/>
    </source>
</evidence>
<keyword evidence="4" id="KW-0732">Signal</keyword>
<dbReference type="InterPro" id="IPR036179">
    <property type="entry name" value="Ig-like_dom_sf"/>
</dbReference>
<dbReference type="Pfam" id="PF22705">
    <property type="entry name" value="C2-set_3"/>
    <property type="match status" value="1"/>
</dbReference>
<evidence type="ECO:0000256" key="2">
    <source>
        <dbReference type="ARBA" id="ARBA00007591"/>
    </source>
</evidence>
<name>A0A8J6AJ52_GALPY</name>
<dbReference type="CDD" id="cd05713">
    <property type="entry name" value="IgV_MOG_like"/>
    <property type="match status" value="1"/>
</dbReference>
<evidence type="ECO:0000256" key="8">
    <source>
        <dbReference type="SAM" id="MobiDB-lite"/>
    </source>
</evidence>
<dbReference type="SUPFAM" id="SSF48726">
    <property type="entry name" value="Immunoglobulin"/>
    <property type="match status" value="2"/>
</dbReference>
<dbReference type="InterPro" id="IPR006574">
    <property type="entry name" value="PRY"/>
</dbReference>
<evidence type="ECO:0000256" key="5">
    <source>
        <dbReference type="ARBA" id="ARBA00022989"/>
    </source>
</evidence>
<dbReference type="SMART" id="SM00589">
    <property type="entry name" value="PRY"/>
    <property type="match status" value="1"/>
</dbReference>
<dbReference type="SMART" id="SM00449">
    <property type="entry name" value="SPRY"/>
    <property type="match status" value="1"/>
</dbReference>
<evidence type="ECO:0000256" key="4">
    <source>
        <dbReference type="ARBA" id="ARBA00022729"/>
    </source>
</evidence>
<evidence type="ECO:0000256" key="6">
    <source>
        <dbReference type="ARBA" id="ARBA00023136"/>
    </source>
</evidence>
<evidence type="ECO:0000256" key="9">
    <source>
        <dbReference type="SAM" id="Phobius"/>
    </source>
</evidence>
<comment type="similarity">
    <text evidence="2">Belongs to the immunoglobulin superfamily. BTN/MOG family.</text>
</comment>
<comment type="caution">
    <text evidence="12">The sequence shown here is derived from an EMBL/GenBank/DDBJ whole genome shotgun (WGS) entry which is preliminary data.</text>
</comment>
<comment type="subcellular location">
    <subcellularLocation>
        <location evidence="1">Membrane</location>
        <topology evidence="1">Single-pass type I membrane protein</topology>
    </subcellularLocation>
</comment>
<dbReference type="InterPro" id="IPR001870">
    <property type="entry name" value="B30.2/SPRY"/>
</dbReference>
<feature type="non-terminal residue" evidence="12">
    <location>
        <position position="1"/>
    </location>
</feature>
<dbReference type="InterPro" id="IPR003877">
    <property type="entry name" value="SPRY_dom"/>
</dbReference>
<feature type="domain" description="B30.2/SPRY" evidence="10">
    <location>
        <begin position="344"/>
        <end position="537"/>
    </location>
</feature>
<dbReference type="PRINTS" id="PR01407">
    <property type="entry name" value="BUTYPHLNCDUF"/>
</dbReference>
<dbReference type="GO" id="GO:0005102">
    <property type="term" value="F:signaling receptor binding"/>
    <property type="evidence" value="ECO:0007669"/>
    <property type="project" value="TreeGrafter"/>
</dbReference>